<organism evidence="2 3">
    <name type="scientific">Plakobranchus ocellatus</name>
    <dbReference type="NCBI Taxonomy" id="259542"/>
    <lineage>
        <taxon>Eukaryota</taxon>
        <taxon>Metazoa</taxon>
        <taxon>Spiralia</taxon>
        <taxon>Lophotrochozoa</taxon>
        <taxon>Mollusca</taxon>
        <taxon>Gastropoda</taxon>
        <taxon>Heterobranchia</taxon>
        <taxon>Euthyneura</taxon>
        <taxon>Panpulmonata</taxon>
        <taxon>Sacoglossa</taxon>
        <taxon>Placobranchoidea</taxon>
        <taxon>Plakobranchidae</taxon>
        <taxon>Plakobranchus</taxon>
    </lineage>
</organism>
<proteinExistence type="predicted"/>
<evidence type="ECO:0000313" key="3">
    <source>
        <dbReference type="Proteomes" id="UP000735302"/>
    </source>
</evidence>
<comment type="caution">
    <text evidence="2">The sequence shown here is derived from an EMBL/GenBank/DDBJ whole genome shotgun (WGS) entry which is preliminary data.</text>
</comment>
<sequence>MWNQPCSGTACGLHPHTLLGTGLVLVTCCVYFWKRYKRSRSCAVLPQSTATTTKAGKRPTIFFSTTPAPIAKSQSITRDTVESILSVGDSARNSVRFLLGESSKTKCTDPCCCCCVSCTHVCCPGVNKYPGSYSPEYLTLCPRSRWQRLKDSICSLGQSVRCSFSHLWNKPSEENCGPCRRSCLKSTSRVPCACPCPKKEVSENTLYEISIKNGVMSAPNKTKVKCA</sequence>
<evidence type="ECO:0000313" key="2">
    <source>
        <dbReference type="EMBL" id="GFN86390.1"/>
    </source>
</evidence>
<dbReference type="AlphaFoldDB" id="A0AAV3YGF6"/>
<reference evidence="2 3" key="1">
    <citation type="journal article" date="2021" name="Elife">
        <title>Chloroplast acquisition without the gene transfer in kleptoplastic sea slugs, Plakobranchus ocellatus.</title>
        <authorList>
            <person name="Maeda T."/>
            <person name="Takahashi S."/>
            <person name="Yoshida T."/>
            <person name="Shimamura S."/>
            <person name="Takaki Y."/>
            <person name="Nagai Y."/>
            <person name="Toyoda A."/>
            <person name="Suzuki Y."/>
            <person name="Arimoto A."/>
            <person name="Ishii H."/>
            <person name="Satoh N."/>
            <person name="Nishiyama T."/>
            <person name="Hasebe M."/>
            <person name="Maruyama T."/>
            <person name="Minagawa J."/>
            <person name="Obokata J."/>
            <person name="Shigenobu S."/>
        </authorList>
    </citation>
    <scope>NUCLEOTIDE SEQUENCE [LARGE SCALE GENOMIC DNA]</scope>
</reference>
<keyword evidence="3" id="KW-1185">Reference proteome</keyword>
<dbReference type="Proteomes" id="UP000735302">
    <property type="component" value="Unassembled WGS sequence"/>
</dbReference>
<keyword evidence="1" id="KW-0472">Membrane</keyword>
<protein>
    <submittedName>
        <fullName evidence="2">Uncharacterized protein</fullName>
    </submittedName>
</protein>
<name>A0AAV3YGF6_9GAST</name>
<dbReference type="EMBL" id="BLXT01001517">
    <property type="protein sequence ID" value="GFN86390.1"/>
    <property type="molecule type" value="Genomic_DNA"/>
</dbReference>
<accession>A0AAV3YGF6</accession>
<evidence type="ECO:0000256" key="1">
    <source>
        <dbReference type="SAM" id="Phobius"/>
    </source>
</evidence>
<gene>
    <name evidence="2" type="ORF">PoB_001289600</name>
</gene>
<keyword evidence="1" id="KW-1133">Transmembrane helix</keyword>
<feature type="transmembrane region" description="Helical" evidence="1">
    <location>
        <begin position="12"/>
        <end position="33"/>
    </location>
</feature>
<keyword evidence="1" id="KW-0812">Transmembrane</keyword>